<dbReference type="InterPro" id="IPR039391">
    <property type="entry name" value="Phytocyanin-like"/>
</dbReference>
<evidence type="ECO:0000256" key="1">
    <source>
        <dbReference type="SAM" id="MobiDB-lite"/>
    </source>
</evidence>
<name>A0ABP0VRG9_9BRYO</name>
<dbReference type="Gene3D" id="2.60.40.420">
    <property type="entry name" value="Cupredoxins - blue copper proteins"/>
    <property type="match status" value="1"/>
</dbReference>
<keyword evidence="2" id="KW-0732">Signal</keyword>
<accession>A0ABP0VRG9</accession>
<gene>
    <name evidence="4" type="ORF">CSSPJE1EN1_LOCUS2542</name>
</gene>
<feature type="domain" description="Phytocyanin" evidence="3">
    <location>
        <begin position="28"/>
        <end position="142"/>
    </location>
</feature>
<dbReference type="InterPro" id="IPR003245">
    <property type="entry name" value="Phytocyanin_dom"/>
</dbReference>
<keyword evidence="5" id="KW-1185">Reference proteome</keyword>
<sequence length="213" mass="22077">METLLMGRRCCYVLFLIFIYYSQQSSCATIEVGGPVGWTNFDTSTNKAPNYATWVSSQSVIVGDILVFKFPPGYHNVYSLPTQADYTSCDQSKATELDDGKTGSYSWTATKAGTYYFACFKVVEGLGSHCQGGQKLEVVVKGGKAAAPAPVPAPAPAKKAPALAPSSSEAPASVVGVPAPAPAPGPSKGAGGLSSTPAWTAIFILSALVVLGI</sequence>
<dbReference type="PROSITE" id="PS51485">
    <property type="entry name" value="PHYTOCYANIN"/>
    <property type="match status" value="1"/>
</dbReference>
<dbReference type="SUPFAM" id="SSF49503">
    <property type="entry name" value="Cupredoxins"/>
    <property type="match status" value="1"/>
</dbReference>
<reference evidence="4" key="1">
    <citation type="submission" date="2024-02" db="EMBL/GenBank/DDBJ databases">
        <authorList>
            <consortium name="ELIXIR-Norway"/>
            <consortium name="Elixir Norway"/>
        </authorList>
    </citation>
    <scope>NUCLEOTIDE SEQUENCE</scope>
</reference>
<dbReference type="InterPro" id="IPR008972">
    <property type="entry name" value="Cupredoxin"/>
</dbReference>
<feature type="region of interest" description="Disordered" evidence="1">
    <location>
        <begin position="171"/>
        <end position="191"/>
    </location>
</feature>
<evidence type="ECO:0000313" key="4">
    <source>
        <dbReference type="EMBL" id="CAK9257064.1"/>
    </source>
</evidence>
<dbReference type="Proteomes" id="UP001497444">
    <property type="component" value="Chromosome 10"/>
</dbReference>
<evidence type="ECO:0000259" key="3">
    <source>
        <dbReference type="PROSITE" id="PS51485"/>
    </source>
</evidence>
<feature type="chain" id="PRO_5046691017" description="Phytocyanin domain-containing protein" evidence="2">
    <location>
        <begin position="28"/>
        <end position="213"/>
    </location>
</feature>
<dbReference type="Pfam" id="PF02298">
    <property type="entry name" value="Cu_bind_like"/>
    <property type="match status" value="1"/>
</dbReference>
<protein>
    <recommendedName>
        <fullName evidence="3">Phytocyanin domain-containing protein</fullName>
    </recommendedName>
</protein>
<evidence type="ECO:0000256" key="2">
    <source>
        <dbReference type="SAM" id="SignalP"/>
    </source>
</evidence>
<dbReference type="CDD" id="cd04216">
    <property type="entry name" value="Phytocyanin"/>
    <property type="match status" value="1"/>
</dbReference>
<dbReference type="PANTHER" id="PTHR33021:SF339">
    <property type="entry name" value="OS07G0570600 PROTEIN"/>
    <property type="match status" value="1"/>
</dbReference>
<dbReference type="EMBL" id="OZ020105">
    <property type="protein sequence ID" value="CAK9257064.1"/>
    <property type="molecule type" value="Genomic_DNA"/>
</dbReference>
<evidence type="ECO:0000313" key="5">
    <source>
        <dbReference type="Proteomes" id="UP001497444"/>
    </source>
</evidence>
<proteinExistence type="predicted"/>
<feature type="signal peptide" evidence="2">
    <location>
        <begin position="1"/>
        <end position="27"/>
    </location>
</feature>
<dbReference type="PANTHER" id="PTHR33021">
    <property type="entry name" value="BLUE COPPER PROTEIN"/>
    <property type="match status" value="1"/>
</dbReference>
<organism evidence="4 5">
    <name type="scientific">Sphagnum jensenii</name>
    <dbReference type="NCBI Taxonomy" id="128206"/>
    <lineage>
        <taxon>Eukaryota</taxon>
        <taxon>Viridiplantae</taxon>
        <taxon>Streptophyta</taxon>
        <taxon>Embryophyta</taxon>
        <taxon>Bryophyta</taxon>
        <taxon>Sphagnophytina</taxon>
        <taxon>Sphagnopsida</taxon>
        <taxon>Sphagnales</taxon>
        <taxon>Sphagnaceae</taxon>
        <taxon>Sphagnum</taxon>
    </lineage>
</organism>